<name>A0A9P6L591_9AGAM</name>
<accession>A0A9P6L591</accession>
<dbReference type="Proteomes" id="UP000736335">
    <property type="component" value="Unassembled WGS sequence"/>
</dbReference>
<gene>
    <name evidence="1" type="ORF">BJ322DRAFT_1109745</name>
</gene>
<reference evidence="1" key="1">
    <citation type="journal article" date="2020" name="Nat. Commun.">
        <title>Large-scale genome sequencing of mycorrhizal fungi provides insights into the early evolution of symbiotic traits.</title>
        <authorList>
            <person name="Miyauchi S."/>
            <person name="Kiss E."/>
            <person name="Kuo A."/>
            <person name="Drula E."/>
            <person name="Kohler A."/>
            <person name="Sanchez-Garcia M."/>
            <person name="Morin E."/>
            <person name="Andreopoulos B."/>
            <person name="Barry K.W."/>
            <person name="Bonito G."/>
            <person name="Buee M."/>
            <person name="Carver A."/>
            <person name="Chen C."/>
            <person name="Cichocki N."/>
            <person name="Clum A."/>
            <person name="Culley D."/>
            <person name="Crous P.W."/>
            <person name="Fauchery L."/>
            <person name="Girlanda M."/>
            <person name="Hayes R.D."/>
            <person name="Keri Z."/>
            <person name="LaButti K."/>
            <person name="Lipzen A."/>
            <person name="Lombard V."/>
            <person name="Magnuson J."/>
            <person name="Maillard F."/>
            <person name="Murat C."/>
            <person name="Nolan M."/>
            <person name="Ohm R.A."/>
            <person name="Pangilinan J."/>
            <person name="Pereira M.F."/>
            <person name="Perotto S."/>
            <person name="Peter M."/>
            <person name="Pfister S."/>
            <person name="Riley R."/>
            <person name="Sitrit Y."/>
            <person name="Stielow J.B."/>
            <person name="Szollosi G."/>
            <person name="Zifcakova L."/>
            <person name="Stursova M."/>
            <person name="Spatafora J.W."/>
            <person name="Tedersoo L."/>
            <person name="Vaario L.M."/>
            <person name="Yamada A."/>
            <person name="Yan M."/>
            <person name="Wang P."/>
            <person name="Xu J."/>
            <person name="Bruns T."/>
            <person name="Baldrian P."/>
            <person name="Vilgalys R."/>
            <person name="Dunand C."/>
            <person name="Henrissat B."/>
            <person name="Grigoriev I.V."/>
            <person name="Hibbett D."/>
            <person name="Nagy L.G."/>
            <person name="Martin F.M."/>
        </authorList>
    </citation>
    <scope>NUCLEOTIDE SEQUENCE</scope>
    <source>
        <strain evidence="1">UH-Tt-Lm1</strain>
    </source>
</reference>
<protein>
    <submittedName>
        <fullName evidence="1">Uncharacterized protein</fullName>
    </submittedName>
</protein>
<organism evidence="1 2">
    <name type="scientific">Thelephora terrestris</name>
    <dbReference type="NCBI Taxonomy" id="56493"/>
    <lineage>
        <taxon>Eukaryota</taxon>
        <taxon>Fungi</taxon>
        <taxon>Dikarya</taxon>
        <taxon>Basidiomycota</taxon>
        <taxon>Agaricomycotina</taxon>
        <taxon>Agaricomycetes</taxon>
        <taxon>Thelephorales</taxon>
        <taxon>Thelephoraceae</taxon>
        <taxon>Thelephora</taxon>
    </lineage>
</organism>
<reference evidence="1" key="2">
    <citation type="submission" date="2020-11" db="EMBL/GenBank/DDBJ databases">
        <authorList>
            <consortium name="DOE Joint Genome Institute"/>
            <person name="Kuo A."/>
            <person name="Miyauchi S."/>
            <person name="Kiss E."/>
            <person name="Drula E."/>
            <person name="Kohler A."/>
            <person name="Sanchez-Garcia M."/>
            <person name="Andreopoulos B."/>
            <person name="Barry K.W."/>
            <person name="Bonito G."/>
            <person name="Buee M."/>
            <person name="Carver A."/>
            <person name="Chen C."/>
            <person name="Cichocki N."/>
            <person name="Clum A."/>
            <person name="Culley D."/>
            <person name="Crous P.W."/>
            <person name="Fauchery L."/>
            <person name="Girlanda M."/>
            <person name="Hayes R."/>
            <person name="Keri Z."/>
            <person name="Labutti K."/>
            <person name="Lipzen A."/>
            <person name="Lombard V."/>
            <person name="Magnuson J."/>
            <person name="Maillard F."/>
            <person name="Morin E."/>
            <person name="Murat C."/>
            <person name="Nolan M."/>
            <person name="Ohm R."/>
            <person name="Pangilinan J."/>
            <person name="Pereira M."/>
            <person name="Perotto S."/>
            <person name="Peter M."/>
            <person name="Riley R."/>
            <person name="Sitrit Y."/>
            <person name="Stielow B."/>
            <person name="Szollosi G."/>
            <person name="Zifcakova L."/>
            <person name="Stursova M."/>
            <person name="Spatafora J.W."/>
            <person name="Tedersoo L."/>
            <person name="Vaario L.-M."/>
            <person name="Yamada A."/>
            <person name="Yan M."/>
            <person name="Wang P."/>
            <person name="Xu J."/>
            <person name="Bruns T."/>
            <person name="Baldrian P."/>
            <person name="Vilgalys R."/>
            <person name="Henrissat B."/>
            <person name="Grigoriev I.V."/>
            <person name="Hibbett D."/>
            <person name="Nagy L.G."/>
            <person name="Martin F.M."/>
        </authorList>
    </citation>
    <scope>NUCLEOTIDE SEQUENCE</scope>
    <source>
        <strain evidence="1">UH-Tt-Lm1</strain>
    </source>
</reference>
<sequence>MDAHNYPGRGLSLSQLVFALNEELKRVAPSPLITLEAFSQLDRDASNALATIREWTLGARGGVPVQNVASSLQGNGRCTWQKPTQYIANTF</sequence>
<keyword evidence="2" id="KW-1185">Reference proteome</keyword>
<comment type="caution">
    <text evidence="1">The sequence shown here is derived from an EMBL/GenBank/DDBJ whole genome shotgun (WGS) entry which is preliminary data.</text>
</comment>
<evidence type="ECO:0000313" key="1">
    <source>
        <dbReference type="EMBL" id="KAF9783898.1"/>
    </source>
</evidence>
<proteinExistence type="predicted"/>
<evidence type="ECO:0000313" key="2">
    <source>
        <dbReference type="Proteomes" id="UP000736335"/>
    </source>
</evidence>
<dbReference type="EMBL" id="WIUZ02000009">
    <property type="protein sequence ID" value="KAF9783898.1"/>
    <property type="molecule type" value="Genomic_DNA"/>
</dbReference>
<dbReference type="AlphaFoldDB" id="A0A9P6L591"/>
<dbReference type="OrthoDB" id="3313700at2759"/>